<evidence type="ECO:0000256" key="2">
    <source>
        <dbReference type="SAM" id="Phobius"/>
    </source>
</evidence>
<feature type="transmembrane region" description="Helical" evidence="2">
    <location>
        <begin position="159"/>
        <end position="189"/>
    </location>
</feature>
<organism evidence="3 4">
    <name type="scientific">Rubroshorea leprosula</name>
    <dbReference type="NCBI Taxonomy" id="152421"/>
    <lineage>
        <taxon>Eukaryota</taxon>
        <taxon>Viridiplantae</taxon>
        <taxon>Streptophyta</taxon>
        <taxon>Embryophyta</taxon>
        <taxon>Tracheophyta</taxon>
        <taxon>Spermatophyta</taxon>
        <taxon>Magnoliopsida</taxon>
        <taxon>eudicotyledons</taxon>
        <taxon>Gunneridae</taxon>
        <taxon>Pentapetalae</taxon>
        <taxon>rosids</taxon>
        <taxon>malvids</taxon>
        <taxon>Malvales</taxon>
        <taxon>Dipterocarpaceae</taxon>
        <taxon>Rubroshorea</taxon>
    </lineage>
</organism>
<keyword evidence="2" id="KW-0812">Transmembrane</keyword>
<dbReference type="AlphaFoldDB" id="A0AAV5JZI2"/>
<protein>
    <recommendedName>
        <fullName evidence="5">AT-hook motif nuclear-localized protein</fullName>
    </recommendedName>
</protein>
<feature type="region of interest" description="Disordered" evidence="1">
    <location>
        <begin position="1"/>
        <end position="21"/>
    </location>
</feature>
<evidence type="ECO:0000313" key="4">
    <source>
        <dbReference type="Proteomes" id="UP001054252"/>
    </source>
</evidence>
<sequence length="190" mass="20313">MEVKDGLTPPVALRGGEAPGSYHVAPRTENSTLFTGPTMQSAVAAPAIEATPLTTVASVAAPPVSAGMSGPRTGSEVKKKRGRPRKYGQDGAVNWVTMALSPMPISSSIPLTGEYSAWKQGRGKPADTIKKSNKFEFESSGDVINPLLSFSSVRYLGRLLLVLFYCYIGYHFLSYIGLTFLARCILIGLL</sequence>
<name>A0AAV5JZI2_9ROSI</name>
<dbReference type="Proteomes" id="UP001054252">
    <property type="component" value="Unassembled WGS sequence"/>
</dbReference>
<reference evidence="3 4" key="1">
    <citation type="journal article" date="2021" name="Commun. Biol.">
        <title>The genome of Shorea leprosula (Dipterocarpaceae) highlights the ecological relevance of drought in aseasonal tropical rainforests.</title>
        <authorList>
            <person name="Ng K.K.S."/>
            <person name="Kobayashi M.J."/>
            <person name="Fawcett J.A."/>
            <person name="Hatakeyama M."/>
            <person name="Paape T."/>
            <person name="Ng C.H."/>
            <person name="Ang C.C."/>
            <person name="Tnah L.H."/>
            <person name="Lee C.T."/>
            <person name="Nishiyama T."/>
            <person name="Sese J."/>
            <person name="O'Brien M.J."/>
            <person name="Copetti D."/>
            <person name="Mohd Noor M.I."/>
            <person name="Ong R.C."/>
            <person name="Putra M."/>
            <person name="Sireger I.Z."/>
            <person name="Indrioko S."/>
            <person name="Kosugi Y."/>
            <person name="Izuno A."/>
            <person name="Isagi Y."/>
            <person name="Lee S.L."/>
            <person name="Shimizu K.K."/>
        </authorList>
    </citation>
    <scope>NUCLEOTIDE SEQUENCE [LARGE SCALE GENOMIC DNA]</scope>
    <source>
        <strain evidence="3">214</strain>
    </source>
</reference>
<comment type="caution">
    <text evidence="3">The sequence shown here is derived from an EMBL/GenBank/DDBJ whole genome shotgun (WGS) entry which is preliminary data.</text>
</comment>
<evidence type="ECO:0000313" key="3">
    <source>
        <dbReference type="EMBL" id="GKV16286.1"/>
    </source>
</evidence>
<feature type="region of interest" description="Disordered" evidence="1">
    <location>
        <begin position="64"/>
        <end position="88"/>
    </location>
</feature>
<evidence type="ECO:0008006" key="5">
    <source>
        <dbReference type="Google" id="ProtNLM"/>
    </source>
</evidence>
<keyword evidence="2" id="KW-0472">Membrane</keyword>
<keyword evidence="2" id="KW-1133">Transmembrane helix</keyword>
<accession>A0AAV5JZI2</accession>
<dbReference type="EMBL" id="BPVZ01000045">
    <property type="protein sequence ID" value="GKV16286.1"/>
    <property type="molecule type" value="Genomic_DNA"/>
</dbReference>
<evidence type="ECO:0000256" key="1">
    <source>
        <dbReference type="SAM" id="MobiDB-lite"/>
    </source>
</evidence>
<keyword evidence="4" id="KW-1185">Reference proteome</keyword>
<gene>
    <name evidence="3" type="ORF">SLEP1_g26951</name>
</gene>
<proteinExistence type="predicted"/>